<dbReference type="Proteomes" id="UP000285201">
    <property type="component" value="Unassembled WGS sequence"/>
</dbReference>
<accession>A0A174YIV0</accession>
<feature type="transmembrane region" description="Helical" evidence="1">
    <location>
        <begin position="215"/>
        <end position="234"/>
    </location>
</feature>
<dbReference type="RefSeq" id="WP_055214197.1">
    <property type="nucleotide sequence ID" value="NZ_CZBU01000001.1"/>
</dbReference>
<gene>
    <name evidence="5" type="ORF">DW007_04675</name>
    <name evidence="4" type="ORF">DW811_02220</name>
    <name evidence="3" type="ORF">DW858_00695</name>
    <name evidence="2" type="ORF">ERS852490_00287</name>
</gene>
<dbReference type="EMBL" id="QSHM01000001">
    <property type="protein sequence ID" value="RHC15391.1"/>
    <property type="molecule type" value="Genomic_DNA"/>
</dbReference>
<evidence type="ECO:0000313" key="7">
    <source>
        <dbReference type="Proteomes" id="UP000284794"/>
    </source>
</evidence>
<keyword evidence="1" id="KW-0812">Transmembrane</keyword>
<feature type="transmembrane region" description="Helical" evidence="1">
    <location>
        <begin position="118"/>
        <end position="147"/>
    </location>
</feature>
<feature type="transmembrane region" description="Helical" evidence="1">
    <location>
        <begin position="254"/>
        <end position="273"/>
    </location>
</feature>
<evidence type="ECO:0000313" key="6">
    <source>
        <dbReference type="Proteomes" id="UP000095621"/>
    </source>
</evidence>
<evidence type="ECO:0000313" key="9">
    <source>
        <dbReference type="Proteomes" id="UP000285844"/>
    </source>
</evidence>
<dbReference type="Proteomes" id="UP000285844">
    <property type="component" value="Unassembled WGS sequence"/>
</dbReference>
<dbReference type="Proteomes" id="UP000095621">
    <property type="component" value="Unassembled WGS sequence"/>
</dbReference>
<reference evidence="2 6" key="1">
    <citation type="submission" date="2015-09" db="EMBL/GenBank/DDBJ databases">
        <authorList>
            <consortium name="Pathogen Informatics"/>
        </authorList>
    </citation>
    <scope>NUCLEOTIDE SEQUENCE [LARGE SCALE GENOMIC DNA]</scope>
    <source>
        <strain evidence="2 6">2789STDY5834875</strain>
    </source>
</reference>
<organism evidence="2 6">
    <name type="scientific">Lachnospira eligens</name>
    <dbReference type="NCBI Taxonomy" id="39485"/>
    <lineage>
        <taxon>Bacteria</taxon>
        <taxon>Bacillati</taxon>
        <taxon>Bacillota</taxon>
        <taxon>Clostridia</taxon>
        <taxon>Lachnospirales</taxon>
        <taxon>Lachnospiraceae</taxon>
        <taxon>Lachnospira</taxon>
    </lineage>
</organism>
<feature type="transmembrane region" description="Helical" evidence="1">
    <location>
        <begin position="78"/>
        <end position="97"/>
    </location>
</feature>
<keyword evidence="1" id="KW-1133">Transmembrane helix</keyword>
<sequence length="281" mass="31553">MHDILILLRIELKRLFKSKLFYVSLFIGLALSVGGFIECAKPHLNITNGFNGGVETYPFSVFNSWMGMFMGLKPISTSYLYIFMLLAALPYCGFFCRDNKNQYILQYYSRMSKNKIHAARFIATFISGGLVTMLPLLLNLCATMMFIPALKPSGNGLFIHSGAYIMGNLFCEHPLIYVLIYVLQFFIYGGSFALVSLAVSFFIDNTFLVIISPFVTYYGLGIISTLCKSVMNIYSFNPMALLSPATKLQDGMLFAYICEPIIICVICGIIFFMKGKNNEAL</sequence>
<reference evidence="7 8" key="2">
    <citation type="submission" date="2018-08" db="EMBL/GenBank/DDBJ databases">
        <title>A genome reference for cultivated species of the human gut microbiota.</title>
        <authorList>
            <person name="Zou Y."/>
            <person name="Xue W."/>
            <person name="Luo G."/>
        </authorList>
    </citation>
    <scope>NUCLEOTIDE SEQUENCE [LARGE SCALE GENOMIC DNA]</scope>
    <source>
        <strain evidence="5 8">AF36-7BH</strain>
        <strain evidence="4 7">AM32-2AC</strain>
        <strain evidence="3 9">AM37-3BH</strain>
    </source>
</reference>
<dbReference type="Proteomes" id="UP000284794">
    <property type="component" value="Unassembled WGS sequence"/>
</dbReference>
<dbReference type="EMBL" id="QSIS01000002">
    <property type="protein sequence ID" value="RHD10487.1"/>
    <property type="molecule type" value="Genomic_DNA"/>
</dbReference>
<protein>
    <submittedName>
        <fullName evidence="2">ABC-2 family transporter protein</fullName>
    </submittedName>
</protein>
<evidence type="ECO:0000313" key="5">
    <source>
        <dbReference type="EMBL" id="RHL70274.1"/>
    </source>
</evidence>
<dbReference type="EMBL" id="QROY01000003">
    <property type="protein sequence ID" value="RHL70274.1"/>
    <property type="molecule type" value="Genomic_DNA"/>
</dbReference>
<evidence type="ECO:0000313" key="3">
    <source>
        <dbReference type="EMBL" id="RHC15391.1"/>
    </source>
</evidence>
<keyword evidence="1" id="KW-0472">Membrane</keyword>
<evidence type="ECO:0000313" key="8">
    <source>
        <dbReference type="Proteomes" id="UP000285201"/>
    </source>
</evidence>
<evidence type="ECO:0000256" key="1">
    <source>
        <dbReference type="SAM" id="Phobius"/>
    </source>
</evidence>
<dbReference type="EMBL" id="CZBU01000001">
    <property type="protein sequence ID" value="CUQ75035.1"/>
    <property type="molecule type" value="Genomic_DNA"/>
</dbReference>
<feature type="transmembrane region" description="Helical" evidence="1">
    <location>
        <begin position="175"/>
        <end position="203"/>
    </location>
</feature>
<name>A0A174YIV0_9FIRM</name>
<evidence type="ECO:0000313" key="4">
    <source>
        <dbReference type="EMBL" id="RHD10487.1"/>
    </source>
</evidence>
<evidence type="ECO:0000313" key="2">
    <source>
        <dbReference type="EMBL" id="CUQ75035.1"/>
    </source>
</evidence>
<proteinExistence type="predicted"/>
<dbReference type="OrthoDB" id="2067652at2"/>
<dbReference type="AlphaFoldDB" id="A0A174YIV0"/>
<feature type="transmembrane region" description="Helical" evidence="1">
    <location>
        <begin position="20"/>
        <end position="37"/>
    </location>
</feature>